<dbReference type="AlphaFoldDB" id="A0A6S6Y4L1"/>
<dbReference type="EMBL" id="LR778301">
    <property type="protein sequence ID" value="CAB1370367.1"/>
    <property type="molecule type" value="Genomic_DNA"/>
</dbReference>
<dbReference type="Proteomes" id="UP000515733">
    <property type="component" value="Chromosome"/>
</dbReference>
<accession>A0A6S6Y4L1</accession>
<protein>
    <recommendedName>
        <fullName evidence="4">Proline-rich region</fullName>
    </recommendedName>
</protein>
<organism evidence="2 3">
    <name type="scientific">Denitratisoma oestradiolicum</name>
    <dbReference type="NCBI Taxonomy" id="311182"/>
    <lineage>
        <taxon>Bacteria</taxon>
        <taxon>Pseudomonadati</taxon>
        <taxon>Pseudomonadota</taxon>
        <taxon>Betaproteobacteria</taxon>
        <taxon>Nitrosomonadales</taxon>
        <taxon>Sterolibacteriaceae</taxon>
        <taxon>Denitratisoma</taxon>
    </lineage>
</organism>
<gene>
    <name evidence="2" type="ORF">DENOEST_3213</name>
</gene>
<feature type="signal peptide" evidence="1">
    <location>
        <begin position="1"/>
        <end position="24"/>
    </location>
</feature>
<keyword evidence="1" id="KW-0732">Signal</keyword>
<dbReference type="KEGG" id="doe:DENOEST_3213"/>
<dbReference type="OrthoDB" id="5397649at2"/>
<feature type="chain" id="PRO_5028460012" description="Proline-rich region" evidence="1">
    <location>
        <begin position="25"/>
        <end position="147"/>
    </location>
</feature>
<evidence type="ECO:0008006" key="4">
    <source>
        <dbReference type="Google" id="ProtNLM"/>
    </source>
</evidence>
<sequence>MKRGLMLSLSLLTLLTSMALPVQADGRHGSKGRHGWEGRIDHFERHDVGRWRGGNWHHGRHNGHLGWWWVAAGIWYFYPRPVYPYPDPYRPPVVVYTPPAEAEPPVLMAPQSAQQVWYYCEAAGAYYPYVPSCPSGWKVVSARPEGD</sequence>
<evidence type="ECO:0000313" key="3">
    <source>
        <dbReference type="Proteomes" id="UP000515733"/>
    </source>
</evidence>
<dbReference type="RefSeq" id="WP_145771838.1">
    <property type="nucleotide sequence ID" value="NZ_LR778301.1"/>
</dbReference>
<evidence type="ECO:0000313" key="2">
    <source>
        <dbReference type="EMBL" id="CAB1370367.1"/>
    </source>
</evidence>
<evidence type="ECO:0000256" key="1">
    <source>
        <dbReference type="SAM" id="SignalP"/>
    </source>
</evidence>
<keyword evidence="3" id="KW-1185">Reference proteome</keyword>
<name>A0A6S6Y4L1_9PROT</name>
<proteinExistence type="predicted"/>
<reference evidence="2 3" key="1">
    <citation type="submission" date="2020-03" db="EMBL/GenBank/DDBJ databases">
        <authorList>
            <consortium name="Genoscope - CEA"/>
            <person name="William W."/>
        </authorList>
    </citation>
    <scope>NUCLEOTIDE SEQUENCE [LARGE SCALE GENOMIC DNA]</scope>
    <source>
        <strain evidence="3">DSM 16959</strain>
    </source>
</reference>